<accession>A0ABD0LZ85</accession>
<name>A0ABD0LZ85_9CAEN</name>
<dbReference type="AlphaFoldDB" id="A0ABD0LZ85"/>
<evidence type="ECO:0000313" key="2">
    <source>
        <dbReference type="Proteomes" id="UP001519460"/>
    </source>
</evidence>
<evidence type="ECO:0000313" key="1">
    <source>
        <dbReference type="EMBL" id="KAK7504466.1"/>
    </source>
</evidence>
<comment type="caution">
    <text evidence="1">The sequence shown here is derived from an EMBL/GenBank/DDBJ whole genome shotgun (WGS) entry which is preliminary data.</text>
</comment>
<protein>
    <submittedName>
        <fullName evidence="1">Uncharacterized protein</fullName>
    </submittedName>
</protein>
<proteinExistence type="predicted"/>
<keyword evidence="2" id="KW-1185">Reference proteome</keyword>
<sequence length="83" mass="9327">MHDSSIIENGAIVKLQFSSKVFVLDVPATVITGNVLMSKISSNQIFMTRQPYRDPPPLHPHFLNTLIVTIDTIFHCLWSFVSA</sequence>
<gene>
    <name evidence="1" type="ORF">BaRGS_00004332</name>
</gene>
<reference evidence="1 2" key="1">
    <citation type="journal article" date="2023" name="Sci. Data">
        <title>Genome assembly of the Korean intertidal mud-creeper Batillaria attramentaria.</title>
        <authorList>
            <person name="Patra A.K."/>
            <person name="Ho P.T."/>
            <person name="Jun S."/>
            <person name="Lee S.J."/>
            <person name="Kim Y."/>
            <person name="Won Y.J."/>
        </authorList>
    </citation>
    <scope>NUCLEOTIDE SEQUENCE [LARGE SCALE GENOMIC DNA]</scope>
    <source>
        <strain evidence="1">Wonlab-2016</strain>
    </source>
</reference>
<organism evidence="1 2">
    <name type="scientific">Batillaria attramentaria</name>
    <dbReference type="NCBI Taxonomy" id="370345"/>
    <lineage>
        <taxon>Eukaryota</taxon>
        <taxon>Metazoa</taxon>
        <taxon>Spiralia</taxon>
        <taxon>Lophotrochozoa</taxon>
        <taxon>Mollusca</taxon>
        <taxon>Gastropoda</taxon>
        <taxon>Caenogastropoda</taxon>
        <taxon>Sorbeoconcha</taxon>
        <taxon>Cerithioidea</taxon>
        <taxon>Batillariidae</taxon>
        <taxon>Batillaria</taxon>
    </lineage>
</organism>
<dbReference type="Proteomes" id="UP001519460">
    <property type="component" value="Unassembled WGS sequence"/>
</dbReference>
<dbReference type="EMBL" id="JACVVK020000015">
    <property type="protein sequence ID" value="KAK7504466.1"/>
    <property type="molecule type" value="Genomic_DNA"/>
</dbReference>